<evidence type="ECO:0000256" key="2">
    <source>
        <dbReference type="ARBA" id="ARBA00022603"/>
    </source>
</evidence>
<dbReference type="PANTHER" id="PTHR43667:SF1">
    <property type="entry name" value="CYCLOPROPANE-FATTY-ACYL-PHOSPHOLIPID SYNTHASE"/>
    <property type="match status" value="1"/>
</dbReference>
<name>A0ABP5CI89_9PSEU</name>
<protein>
    <recommendedName>
        <fullName evidence="8">Cyclopropane-fatty-acyl-phospholipid synthase</fullName>
    </recommendedName>
</protein>
<dbReference type="InterPro" id="IPR029063">
    <property type="entry name" value="SAM-dependent_MTases_sf"/>
</dbReference>
<evidence type="ECO:0000256" key="1">
    <source>
        <dbReference type="ARBA" id="ARBA00010815"/>
    </source>
</evidence>
<keyword evidence="4" id="KW-0949">S-adenosyl-L-methionine</keyword>
<sequence length="293" mass="31812">MARVLADPTPAEAFQATNQHYELPVELFTAYLDERLKYSSGVYAHEKSTLDEAQTAKLHFVAAELGLTGGEELLDVGCGWGSLILFMATEYGCRATGVTPSSTQAVHIGRLARELGVADRIRLRVGSYSELPAEGGYDAVTMLGSIVHMPDRVSVLAKAYRNLRRGGALYLSESCFRSEAAYREFAERPGTIGVTEGIFGFADMVPLSTLVAAAESAGFSLTGLTDLTAHYKRTIEDWERRATENRAAVDAAVPGMFDQLVTYLRTANAGWGYTTKHYALSARKTRLGPEGPL</sequence>
<dbReference type="RefSeq" id="WP_344420620.1">
    <property type="nucleotide sequence ID" value="NZ_BAAANN010000015.1"/>
</dbReference>
<keyword evidence="5" id="KW-0443">Lipid metabolism</keyword>
<keyword evidence="2" id="KW-0489">Methyltransferase</keyword>
<dbReference type="InterPro" id="IPR050723">
    <property type="entry name" value="CFA/CMAS"/>
</dbReference>
<comment type="caution">
    <text evidence="6">The sequence shown here is derived from an EMBL/GenBank/DDBJ whole genome shotgun (WGS) entry which is preliminary data.</text>
</comment>
<gene>
    <name evidence="6" type="ORF">GCM10009754_40020</name>
</gene>
<dbReference type="PANTHER" id="PTHR43667">
    <property type="entry name" value="CYCLOPROPANE-FATTY-ACYL-PHOSPHOLIPID SYNTHASE"/>
    <property type="match status" value="1"/>
</dbReference>
<keyword evidence="3" id="KW-0808">Transferase</keyword>
<dbReference type="Pfam" id="PF02353">
    <property type="entry name" value="CMAS"/>
    <property type="match status" value="1"/>
</dbReference>
<evidence type="ECO:0008006" key="8">
    <source>
        <dbReference type="Google" id="ProtNLM"/>
    </source>
</evidence>
<organism evidence="6 7">
    <name type="scientific">Amycolatopsis minnesotensis</name>
    <dbReference type="NCBI Taxonomy" id="337894"/>
    <lineage>
        <taxon>Bacteria</taxon>
        <taxon>Bacillati</taxon>
        <taxon>Actinomycetota</taxon>
        <taxon>Actinomycetes</taxon>
        <taxon>Pseudonocardiales</taxon>
        <taxon>Pseudonocardiaceae</taxon>
        <taxon>Amycolatopsis</taxon>
    </lineage>
</organism>
<dbReference type="SUPFAM" id="SSF53335">
    <property type="entry name" value="S-adenosyl-L-methionine-dependent methyltransferases"/>
    <property type="match status" value="1"/>
</dbReference>
<evidence type="ECO:0000313" key="7">
    <source>
        <dbReference type="Proteomes" id="UP001501116"/>
    </source>
</evidence>
<evidence type="ECO:0000256" key="4">
    <source>
        <dbReference type="ARBA" id="ARBA00022691"/>
    </source>
</evidence>
<dbReference type="EMBL" id="BAAANN010000015">
    <property type="protein sequence ID" value="GAA1964269.1"/>
    <property type="molecule type" value="Genomic_DNA"/>
</dbReference>
<dbReference type="CDD" id="cd02440">
    <property type="entry name" value="AdoMet_MTases"/>
    <property type="match status" value="1"/>
</dbReference>
<proteinExistence type="inferred from homology"/>
<evidence type="ECO:0000256" key="3">
    <source>
        <dbReference type="ARBA" id="ARBA00022679"/>
    </source>
</evidence>
<reference evidence="7" key="1">
    <citation type="journal article" date="2019" name="Int. J. Syst. Evol. Microbiol.">
        <title>The Global Catalogue of Microorganisms (GCM) 10K type strain sequencing project: providing services to taxonomists for standard genome sequencing and annotation.</title>
        <authorList>
            <consortium name="The Broad Institute Genomics Platform"/>
            <consortium name="The Broad Institute Genome Sequencing Center for Infectious Disease"/>
            <person name="Wu L."/>
            <person name="Ma J."/>
        </authorList>
    </citation>
    <scope>NUCLEOTIDE SEQUENCE [LARGE SCALE GENOMIC DNA]</scope>
    <source>
        <strain evidence="7">JCM 14545</strain>
    </source>
</reference>
<keyword evidence="7" id="KW-1185">Reference proteome</keyword>
<comment type="similarity">
    <text evidence="1">Belongs to the CFA/CMAS family.</text>
</comment>
<dbReference type="Proteomes" id="UP001501116">
    <property type="component" value="Unassembled WGS sequence"/>
</dbReference>
<dbReference type="Gene3D" id="3.40.50.150">
    <property type="entry name" value="Vaccinia Virus protein VP39"/>
    <property type="match status" value="1"/>
</dbReference>
<accession>A0ABP5CI89</accession>
<evidence type="ECO:0000313" key="6">
    <source>
        <dbReference type="EMBL" id="GAA1964269.1"/>
    </source>
</evidence>
<evidence type="ECO:0000256" key="5">
    <source>
        <dbReference type="ARBA" id="ARBA00023098"/>
    </source>
</evidence>